<dbReference type="InterPro" id="IPR027398">
    <property type="entry name" value="SecD-TM"/>
</dbReference>
<evidence type="ECO:0000256" key="3">
    <source>
        <dbReference type="ARBA" id="ARBA00022989"/>
    </source>
</evidence>
<keyword evidence="4 5" id="KW-0472">Membrane</keyword>
<dbReference type="RefSeq" id="WP_092671855.1">
    <property type="nucleotide sequence ID" value="NZ_FOGC01000001.1"/>
</dbReference>
<proteinExistence type="predicted"/>
<evidence type="ECO:0000256" key="5">
    <source>
        <dbReference type="SAM" id="Phobius"/>
    </source>
</evidence>
<sequence length="107" mass="12013">MRSLLIKSPRQLFIAAILFLIVLAVAVFAYQYTWQSPEAIVKINVTNHGVSLPDGFFLYQHLSAEGITIKSITSDSDSLIISFNSIEDSHAAEKVLKRILDNSYRIE</sequence>
<dbReference type="Gene3D" id="3.30.70.260">
    <property type="match status" value="1"/>
</dbReference>
<evidence type="ECO:0000256" key="1">
    <source>
        <dbReference type="ARBA" id="ARBA00022475"/>
    </source>
</evidence>
<feature type="transmembrane region" description="Helical" evidence="5">
    <location>
        <begin position="12"/>
        <end position="32"/>
    </location>
</feature>
<dbReference type="Pfam" id="PF13721">
    <property type="entry name" value="SecD-TM1"/>
    <property type="match status" value="1"/>
</dbReference>
<accession>A0A1H9DQ19</accession>
<gene>
    <name evidence="7" type="ORF">SAMN05216522_101369</name>
</gene>
<dbReference type="AlphaFoldDB" id="A0A1H9DQ19"/>
<feature type="domain" description="SecD export protein N-terminal TM" evidence="6">
    <location>
        <begin position="17"/>
        <end position="106"/>
    </location>
</feature>
<dbReference type="Proteomes" id="UP000242515">
    <property type="component" value="Unassembled WGS sequence"/>
</dbReference>
<reference evidence="8" key="1">
    <citation type="submission" date="2016-10" db="EMBL/GenBank/DDBJ databases">
        <authorList>
            <person name="Varghese N."/>
            <person name="Submissions S."/>
        </authorList>
    </citation>
    <scope>NUCLEOTIDE SEQUENCE [LARGE SCALE GENOMIC DNA]</scope>
    <source>
        <strain evidence="8">8N4</strain>
    </source>
</reference>
<evidence type="ECO:0000256" key="4">
    <source>
        <dbReference type="ARBA" id="ARBA00023136"/>
    </source>
</evidence>
<dbReference type="NCBIfam" id="NF007915">
    <property type="entry name" value="PRK10629.1"/>
    <property type="match status" value="1"/>
</dbReference>
<evidence type="ECO:0000313" key="8">
    <source>
        <dbReference type="Proteomes" id="UP000242515"/>
    </source>
</evidence>
<keyword evidence="2 5" id="KW-0812">Transmembrane</keyword>
<organism evidence="7 8">
    <name type="scientific">Rosenbergiella nectarea</name>
    <dbReference type="NCBI Taxonomy" id="988801"/>
    <lineage>
        <taxon>Bacteria</taxon>
        <taxon>Pseudomonadati</taxon>
        <taxon>Pseudomonadota</taxon>
        <taxon>Gammaproteobacteria</taxon>
        <taxon>Enterobacterales</taxon>
        <taxon>Erwiniaceae</taxon>
        <taxon>Rosenbergiella</taxon>
    </lineage>
</organism>
<keyword evidence="1" id="KW-1003">Cell membrane</keyword>
<keyword evidence="3 5" id="KW-1133">Transmembrane helix</keyword>
<name>A0A1H9DQ19_9GAMM</name>
<protein>
    <submittedName>
        <fullName evidence="7">SecD export protein N-terminal TM region</fullName>
    </submittedName>
</protein>
<dbReference type="EMBL" id="FOGC01000001">
    <property type="protein sequence ID" value="SEQ15620.1"/>
    <property type="molecule type" value="Genomic_DNA"/>
</dbReference>
<dbReference type="OrthoDB" id="6414235at2"/>
<evidence type="ECO:0000256" key="2">
    <source>
        <dbReference type="ARBA" id="ARBA00022692"/>
    </source>
</evidence>
<keyword evidence="8" id="KW-1185">Reference proteome</keyword>
<evidence type="ECO:0000259" key="6">
    <source>
        <dbReference type="Pfam" id="PF13721"/>
    </source>
</evidence>
<dbReference type="STRING" id="988801.SAMN05216522_101369"/>
<evidence type="ECO:0000313" key="7">
    <source>
        <dbReference type="EMBL" id="SEQ15620.1"/>
    </source>
</evidence>